<gene>
    <name evidence="2" type="ORF">DSCOOX_32480</name>
</gene>
<dbReference type="AlphaFoldDB" id="A0A5K8AC80"/>
<dbReference type="SUPFAM" id="SSF52540">
    <property type="entry name" value="P-loop containing nucleoside triphosphate hydrolases"/>
    <property type="match status" value="1"/>
</dbReference>
<proteinExistence type="predicted"/>
<dbReference type="Pfam" id="PF00931">
    <property type="entry name" value="NB-ARC"/>
    <property type="match status" value="1"/>
</dbReference>
<name>A0A5K8AC80_9BACT</name>
<dbReference type="EMBL" id="AP021879">
    <property type="protein sequence ID" value="BBO90068.1"/>
    <property type="molecule type" value="Genomic_DNA"/>
</dbReference>
<protein>
    <recommendedName>
        <fullName evidence="1">AAA+ ATPase domain-containing protein</fullName>
    </recommendedName>
</protein>
<dbReference type="InterPro" id="IPR002182">
    <property type="entry name" value="NB-ARC"/>
</dbReference>
<evidence type="ECO:0000313" key="2">
    <source>
        <dbReference type="EMBL" id="BBO90068.1"/>
    </source>
</evidence>
<dbReference type="SMART" id="SM00382">
    <property type="entry name" value="AAA"/>
    <property type="match status" value="1"/>
</dbReference>
<feature type="domain" description="AAA+ ATPase" evidence="1">
    <location>
        <begin position="160"/>
        <end position="301"/>
    </location>
</feature>
<dbReference type="PANTHER" id="PTHR23155">
    <property type="entry name" value="DISEASE RESISTANCE PROTEIN RP"/>
    <property type="match status" value="1"/>
</dbReference>
<dbReference type="PANTHER" id="PTHR23155:SF1211">
    <property type="entry name" value="OS09G0313500 PROTEIN"/>
    <property type="match status" value="1"/>
</dbReference>
<evidence type="ECO:0000259" key="1">
    <source>
        <dbReference type="SMART" id="SM00382"/>
    </source>
</evidence>
<dbReference type="InterPro" id="IPR027417">
    <property type="entry name" value="P-loop_NTPase"/>
</dbReference>
<dbReference type="Proteomes" id="UP000422108">
    <property type="component" value="Chromosome"/>
</dbReference>
<accession>A0A5K8AC80</accession>
<dbReference type="RefSeq" id="WP_155311164.1">
    <property type="nucleotide sequence ID" value="NZ_AP021879.1"/>
</dbReference>
<evidence type="ECO:0000313" key="3">
    <source>
        <dbReference type="Proteomes" id="UP000422108"/>
    </source>
</evidence>
<dbReference type="GO" id="GO:0043531">
    <property type="term" value="F:ADP binding"/>
    <property type="evidence" value="ECO:0007669"/>
    <property type="project" value="InterPro"/>
</dbReference>
<dbReference type="InterPro" id="IPR003593">
    <property type="entry name" value="AAA+_ATPase"/>
</dbReference>
<reference evidence="2 3" key="1">
    <citation type="submission" date="2019-11" db="EMBL/GenBank/DDBJ databases">
        <title>Comparative genomics of hydrocarbon-degrading Desulfosarcina strains.</title>
        <authorList>
            <person name="Watanabe M."/>
            <person name="Kojima H."/>
            <person name="Fukui M."/>
        </authorList>
    </citation>
    <scope>NUCLEOTIDE SEQUENCE [LARGE SCALE GENOMIC DNA]</scope>
    <source>
        <strain evidence="3">oXyS1</strain>
    </source>
</reference>
<sequence length="475" mass="53040">MTAGRKTDKRSQLAGRRFGLAVTLFTSSYEEIVEENKHGSNRKQIWAPRWARFVDYYDLKQIRRWPKEGLPLKRVDQVAAFFGLEAQAFVDERIAERDLTNALYRAKPRVMKAGTNPIEPEYIEPTDGKTIISIPSTPPIFVGRGSDLETIRDLLTAETNGQMIAIHGWPGVGKTTFAAALANDAAVQDGFPDGIIWMPMGVGFNPITGFSTLGQRHLLDSRELRQTTSLDKAISILRDRVAGKRLLLLLDDAWEVDHVAGFRQSVGDTNALIITSRSPEIAQHLVYAPESVYRLDVFREADSMTLLKILIPAVVEENNERCIELVNALENLPLAIHVVGRMLRMESEIWPGNVKKLLDELIESISSVFQERAPHDLFDPVDGRIPTVEMLFRKSTDRLDEKTRICFAALGALAPKPATFDLRRITAAWAGIGVRDPKPAVTELANRGLLDPLKNDRFQMHALLVAHAGNLLQGL</sequence>
<dbReference type="GO" id="GO:0098542">
    <property type="term" value="P:defense response to other organism"/>
    <property type="evidence" value="ECO:0007669"/>
    <property type="project" value="TreeGrafter"/>
</dbReference>
<organism evidence="2 3">
    <name type="scientific">Desulfosarcina ovata subsp. ovata</name>
    <dbReference type="NCBI Taxonomy" id="2752305"/>
    <lineage>
        <taxon>Bacteria</taxon>
        <taxon>Pseudomonadati</taxon>
        <taxon>Thermodesulfobacteriota</taxon>
        <taxon>Desulfobacteria</taxon>
        <taxon>Desulfobacterales</taxon>
        <taxon>Desulfosarcinaceae</taxon>
        <taxon>Desulfosarcina</taxon>
    </lineage>
</organism>
<keyword evidence="3" id="KW-1185">Reference proteome</keyword>
<dbReference type="Gene3D" id="3.40.50.300">
    <property type="entry name" value="P-loop containing nucleotide triphosphate hydrolases"/>
    <property type="match status" value="1"/>
</dbReference>
<dbReference type="InterPro" id="IPR044974">
    <property type="entry name" value="Disease_R_plants"/>
</dbReference>
<dbReference type="PRINTS" id="PR00364">
    <property type="entry name" value="DISEASERSIST"/>
</dbReference>